<gene>
    <name evidence="2" type="ORF">OE647_15800</name>
</gene>
<dbReference type="Pfam" id="PF01243">
    <property type="entry name" value="PNPOx_N"/>
    <property type="match status" value="1"/>
</dbReference>
<dbReference type="EMBL" id="JAOWLA010000016">
    <property type="protein sequence ID" value="MCV2866188.1"/>
    <property type="molecule type" value="Genomic_DNA"/>
</dbReference>
<comment type="caution">
    <text evidence="2">The sequence shown here is derived from an EMBL/GenBank/DDBJ whole genome shotgun (WGS) entry which is preliminary data.</text>
</comment>
<protein>
    <submittedName>
        <fullName evidence="2">Pyridoxamine 5'-phosphate oxidase family protein</fullName>
    </submittedName>
</protein>
<proteinExistence type="predicted"/>
<accession>A0ABT2Z4W8</accession>
<dbReference type="InterPro" id="IPR011576">
    <property type="entry name" value="Pyridox_Oxase_N"/>
</dbReference>
<dbReference type="SUPFAM" id="SSF50475">
    <property type="entry name" value="FMN-binding split barrel"/>
    <property type="match status" value="1"/>
</dbReference>
<feature type="domain" description="Pyridoxamine 5'-phosphate oxidase N-terminal" evidence="1">
    <location>
        <begin position="19"/>
        <end position="144"/>
    </location>
</feature>
<dbReference type="PIRSF" id="PIRSF004633">
    <property type="entry name" value="UCP_PLP_oxd"/>
    <property type="match status" value="1"/>
</dbReference>
<reference evidence="2 3" key="1">
    <citation type="submission" date="2022-10" db="EMBL/GenBank/DDBJ databases">
        <title>Defluviimonas sp. nov., isolated from ocean surface water.</title>
        <authorList>
            <person name="He W."/>
            <person name="Wang L."/>
            <person name="Zhang D.-F."/>
        </authorList>
    </citation>
    <scope>NUCLEOTIDE SEQUENCE [LARGE SCALE GENOMIC DNA]</scope>
    <source>
        <strain evidence="2 3">WL0075</strain>
    </source>
</reference>
<dbReference type="Proteomes" id="UP001652503">
    <property type="component" value="Unassembled WGS sequence"/>
</dbReference>
<sequence length="162" mass="17182">MTDKPSPIRETNDEARALAAALLRDARFAALAVLHPDTGAPHVTRIGFGLSPDGAPVTLVSDLALHTRALSADPRASVLVGEPGSRGDPLTHPRLTLSVAARFVGRGTAEHDTIRARWLADHPKSGLYADFADFHFVRFDITRAALNAGFGKAFALGPEDLG</sequence>
<evidence type="ECO:0000313" key="3">
    <source>
        <dbReference type="Proteomes" id="UP001652503"/>
    </source>
</evidence>
<keyword evidence="3" id="KW-1185">Reference proteome</keyword>
<organism evidence="2 3">
    <name type="scientific">Albidovulum sediminicola</name>
    <dbReference type="NCBI Taxonomy" id="2984331"/>
    <lineage>
        <taxon>Bacteria</taxon>
        <taxon>Pseudomonadati</taxon>
        <taxon>Pseudomonadota</taxon>
        <taxon>Alphaproteobacteria</taxon>
        <taxon>Rhodobacterales</taxon>
        <taxon>Paracoccaceae</taxon>
        <taxon>Albidovulum</taxon>
    </lineage>
</organism>
<dbReference type="Gene3D" id="2.30.110.10">
    <property type="entry name" value="Electron Transport, Fmn-binding Protein, Chain A"/>
    <property type="match status" value="1"/>
</dbReference>
<evidence type="ECO:0000259" key="1">
    <source>
        <dbReference type="Pfam" id="PF01243"/>
    </source>
</evidence>
<dbReference type="InterPro" id="IPR012349">
    <property type="entry name" value="Split_barrel_FMN-bd"/>
</dbReference>
<dbReference type="InterPro" id="IPR014419">
    <property type="entry name" value="HutZ"/>
</dbReference>
<evidence type="ECO:0000313" key="2">
    <source>
        <dbReference type="EMBL" id="MCV2866188.1"/>
    </source>
</evidence>
<dbReference type="RefSeq" id="WP_263722719.1">
    <property type="nucleotide sequence ID" value="NZ_JAOWLA010000016.1"/>
</dbReference>
<name>A0ABT2Z4W8_9RHOB</name>